<accession>A0AB38ZM70</accession>
<name>A0AB38ZM70_9VIRU</name>
<dbReference type="EMBL" id="PP130629">
    <property type="protein sequence ID" value="XAO13419.1"/>
    <property type="molecule type" value="Genomic_DNA"/>
</dbReference>
<evidence type="ECO:0008006" key="2">
    <source>
        <dbReference type="Google" id="ProtNLM"/>
    </source>
</evidence>
<organism evidence="1">
    <name type="scientific">Mantoniella tinhauana virus 1</name>
    <dbReference type="NCBI Taxonomy" id="3111543"/>
    <lineage>
        <taxon>Viruses</taxon>
    </lineage>
</organism>
<dbReference type="SUPFAM" id="SSF56059">
    <property type="entry name" value="Glutathione synthetase ATP-binding domain-like"/>
    <property type="match status" value="1"/>
</dbReference>
<reference evidence="1" key="1">
    <citation type="submission" date="2024-01" db="EMBL/GenBank/DDBJ databases">
        <title>Genomic and biogeographic characterisation of Mantoniella tinhauana virus 1, the first discovered Mantoniella-infecting prasinovirus.</title>
        <authorList>
            <person name="Rey Redondo E."/>
            <person name="Yung C.C.M."/>
        </authorList>
    </citation>
    <scope>NUCLEOTIDE SEQUENCE</scope>
    <source>
        <strain evidence="1">Lau Fau Shan</strain>
    </source>
</reference>
<evidence type="ECO:0000313" key="1">
    <source>
        <dbReference type="EMBL" id="XAO13419.1"/>
    </source>
</evidence>
<sequence length="287" mass="33144">MIVLIYILLLIANMSTFERRVLVDFFRKGGFKNAFSVSGYQNKKVGQSILDVLVAPFRFDKHKYAKITEGVLFNMYAFHDEYFERQRLLSSKLFWHEYFTTHKIKTPTLYAVTKPFKMFKKPYPNREYIAKPIHGLQGSGIQTIKGSEVGPTDEPHLIQEKIQACGYKGAESFRIVTLYDGSLLVVKKFNNDNKTISNISAGGTQVICGDDMCGKFTQLRDMVDELRGAHERDFNFCFCLGWDVLVDCEDAYAIEGNWPPGLFDDGDIEAEMYYDIMLEKYKKMIRR</sequence>
<protein>
    <recommendedName>
        <fullName evidence="2">ATP-grasp domain-containing protein</fullName>
    </recommendedName>
</protein>
<proteinExistence type="predicted"/>